<dbReference type="EMBL" id="JAACJN010000029">
    <property type="protein sequence ID" value="KAF5388459.1"/>
    <property type="molecule type" value="Genomic_DNA"/>
</dbReference>
<protein>
    <submittedName>
        <fullName evidence="6">Uncharacterized protein</fullName>
    </submittedName>
</protein>
<dbReference type="Proteomes" id="UP000518752">
    <property type="component" value="Unassembled WGS sequence"/>
</dbReference>
<keyword evidence="4 5" id="KW-0472">Membrane</keyword>
<dbReference type="InterPro" id="IPR027359">
    <property type="entry name" value="Volt_channel_dom_sf"/>
</dbReference>
<reference evidence="6 7" key="1">
    <citation type="journal article" date="2020" name="ISME J.">
        <title>Uncovering the hidden diversity of litter-decomposition mechanisms in mushroom-forming fungi.</title>
        <authorList>
            <person name="Floudas D."/>
            <person name="Bentzer J."/>
            <person name="Ahren D."/>
            <person name="Johansson T."/>
            <person name="Persson P."/>
            <person name="Tunlid A."/>
        </authorList>
    </citation>
    <scope>NUCLEOTIDE SEQUENCE [LARGE SCALE GENOMIC DNA]</scope>
    <source>
        <strain evidence="6 7">CBS 406.79</strain>
    </source>
</reference>
<comment type="subcellular location">
    <subcellularLocation>
        <location evidence="1">Membrane</location>
        <topology evidence="1">Multi-pass membrane protein</topology>
    </subcellularLocation>
</comment>
<dbReference type="AlphaFoldDB" id="A0A8H5HSL0"/>
<gene>
    <name evidence="6" type="ORF">D9757_004635</name>
</gene>
<sequence length="116" mass="13149">MAPNPSIELPRLRTAFPNRSLRFLVEDARLSPHDIGGIFSQMQQNEQSDLDSIHSPWKRELYALLEQPNSSAGAFLIHFLMTFLILFSALVTVLETVPAFHSINPQIWFGIETTLV</sequence>
<keyword evidence="2 5" id="KW-0812">Transmembrane</keyword>
<evidence type="ECO:0000256" key="3">
    <source>
        <dbReference type="ARBA" id="ARBA00022989"/>
    </source>
</evidence>
<organism evidence="6 7">
    <name type="scientific">Collybiopsis confluens</name>
    <dbReference type="NCBI Taxonomy" id="2823264"/>
    <lineage>
        <taxon>Eukaryota</taxon>
        <taxon>Fungi</taxon>
        <taxon>Dikarya</taxon>
        <taxon>Basidiomycota</taxon>
        <taxon>Agaricomycotina</taxon>
        <taxon>Agaricomycetes</taxon>
        <taxon>Agaricomycetidae</taxon>
        <taxon>Agaricales</taxon>
        <taxon>Marasmiineae</taxon>
        <taxon>Omphalotaceae</taxon>
        <taxon>Collybiopsis</taxon>
    </lineage>
</organism>
<dbReference type="OrthoDB" id="415460at2759"/>
<proteinExistence type="predicted"/>
<dbReference type="GO" id="GO:0016020">
    <property type="term" value="C:membrane"/>
    <property type="evidence" value="ECO:0007669"/>
    <property type="project" value="UniProtKB-SubCell"/>
</dbReference>
<dbReference type="Gene3D" id="1.20.120.350">
    <property type="entry name" value="Voltage-gated potassium channels. Chain C"/>
    <property type="match status" value="1"/>
</dbReference>
<name>A0A8H5HSL0_9AGAR</name>
<feature type="transmembrane region" description="Helical" evidence="5">
    <location>
        <begin position="72"/>
        <end position="94"/>
    </location>
</feature>
<comment type="caution">
    <text evidence="6">The sequence shown here is derived from an EMBL/GenBank/DDBJ whole genome shotgun (WGS) entry which is preliminary data.</text>
</comment>
<accession>A0A8H5HSL0</accession>
<evidence type="ECO:0000256" key="2">
    <source>
        <dbReference type="ARBA" id="ARBA00022692"/>
    </source>
</evidence>
<evidence type="ECO:0000256" key="1">
    <source>
        <dbReference type="ARBA" id="ARBA00004141"/>
    </source>
</evidence>
<evidence type="ECO:0000313" key="7">
    <source>
        <dbReference type="Proteomes" id="UP000518752"/>
    </source>
</evidence>
<evidence type="ECO:0000313" key="6">
    <source>
        <dbReference type="EMBL" id="KAF5388459.1"/>
    </source>
</evidence>
<evidence type="ECO:0000256" key="5">
    <source>
        <dbReference type="SAM" id="Phobius"/>
    </source>
</evidence>
<keyword evidence="7" id="KW-1185">Reference proteome</keyword>
<evidence type="ECO:0000256" key="4">
    <source>
        <dbReference type="ARBA" id="ARBA00023136"/>
    </source>
</evidence>
<keyword evidence="3 5" id="KW-1133">Transmembrane helix</keyword>